<accession>A0A7W6UR45</accession>
<evidence type="ECO:0000313" key="2">
    <source>
        <dbReference type="Proteomes" id="UP000533724"/>
    </source>
</evidence>
<comment type="caution">
    <text evidence="1">The sequence shown here is derived from an EMBL/GenBank/DDBJ whole genome shotgun (WGS) entry which is preliminary data.</text>
</comment>
<sequence length="76" mass="8476">MDVPELAAANWSRALPLAAPCFFGHSSSTKTTWWCRFLPRFCRDDTCGFLYGSRAVVFADCYAGATLEVRLAFQTC</sequence>
<dbReference type="EMBL" id="JACIHI010000014">
    <property type="protein sequence ID" value="MBB4442039.1"/>
    <property type="molecule type" value="Genomic_DNA"/>
</dbReference>
<evidence type="ECO:0000313" key="1">
    <source>
        <dbReference type="EMBL" id="MBB4442039.1"/>
    </source>
</evidence>
<proteinExistence type="predicted"/>
<organism evidence="1 2">
    <name type="scientific">Rhizobium esperanzae</name>
    <dbReference type="NCBI Taxonomy" id="1967781"/>
    <lineage>
        <taxon>Bacteria</taxon>
        <taxon>Pseudomonadati</taxon>
        <taxon>Pseudomonadota</taxon>
        <taxon>Alphaproteobacteria</taxon>
        <taxon>Hyphomicrobiales</taxon>
        <taxon>Rhizobiaceae</taxon>
        <taxon>Rhizobium/Agrobacterium group</taxon>
        <taxon>Rhizobium</taxon>
    </lineage>
</organism>
<name>A0A7W6UR45_9HYPH</name>
<reference evidence="1 2" key="1">
    <citation type="submission" date="2020-08" db="EMBL/GenBank/DDBJ databases">
        <title>Genomic Encyclopedia of Type Strains, Phase IV (KMG-V): Genome sequencing to study the core and pangenomes of soil and plant-associated prokaryotes.</title>
        <authorList>
            <person name="Whitman W."/>
        </authorList>
    </citation>
    <scope>NUCLEOTIDE SEQUENCE [LARGE SCALE GENOMIC DNA]</scope>
    <source>
        <strain evidence="1 2">SEMIA 414</strain>
    </source>
</reference>
<gene>
    <name evidence="1" type="ORF">GGE15_005330</name>
</gene>
<dbReference type="Proteomes" id="UP000533724">
    <property type="component" value="Unassembled WGS sequence"/>
</dbReference>
<protein>
    <submittedName>
        <fullName evidence="1">Uncharacterized protein</fullName>
    </submittedName>
</protein>
<dbReference type="AlphaFoldDB" id="A0A7W6UR45"/>